<evidence type="ECO:0000256" key="3">
    <source>
        <dbReference type="ARBA" id="ARBA00022737"/>
    </source>
</evidence>
<comment type="caution">
    <text evidence="10">The sequence shown here is derived from an EMBL/GenBank/DDBJ whole genome shotgun (WGS) entry which is preliminary data.</text>
</comment>
<reference evidence="10" key="1">
    <citation type="submission" date="2021-06" db="EMBL/GenBank/DDBJ databases">
        <authorList>
            <person name="Hodson N. C."/>
            <person name="Mongue J. A."/>
            <person name="Jaron S. K."/>
        </authorList>
    </citation>
    <scope>NUCLEOTIDE SEQUENCE</scope>
</reference>
<evidence type="ECO:0000256" key="7">
    <source>
        <dbReference type="SAM" id="Phobius"/>
    </source>
</evidence>
<accession>A0A8J2PRZ9</accession>
<evidence type="ECO:0000256" key="5">
    <source>
        <dbReference type="ARBA" id="ARBA00023157"/>
    </source>
</evidence>
<evidence type="ECO:0000256" key="4">
    <source>
        <dbReference type="ARBA" id="ARBA00023136"/>
    </source>
</evidence>
<comment type="subcellular location">
    <subcellularLocation>
        <location evidence="1">Membrane</location>
    </subcellularLocation>
</comment>
<keyword evidence="5" id="KW-1015">Disulfide bond</keyword>
<dbReference type="PANTHER" id="PTHR23277">
    <property type="entry name" value="NECTIN-RELATED"/>
    <property type="match status" value="1"/>
</dbReference>
<dbReference type="AlphaFoldDB" id="A0A8J2PRZ9"/>
<keyword evidence="2 8" id="KW-0732">Signal</keyword>
<evidence type="ECO:0000256" key="1">
    <source>
        <dbReference type="ARBA" id="ARBA00004370"/>
    </source>
</evidence>
<dbReference type="PROSITE" id="PS50835">
    <property type="entry name" value="IG_LIKE"/>
    <property type="match status" value="1"/>
</dbReference>
<evidence type="ECO:0000313" key="11">
    <source>
        <dbReference type="Proteomes" id="UP000708208"/>
    </source>
</evidence>
<protein>
    <recommendedName>
        <fullName evidence="9">Ig-like domain-containing protein</fullName>
    </recommendedName>
</protein>
<sequence length="443" mass="50330">MKSFIFTKKVIILIIILGLYHASQVVDPLITHEDIIRRNAIAEEENVWTDINEKASILCKTHNSQKIRYCFWRKDPQHNNLEVFPHEGQIIPGYVHYGDGFDRGDCGITIEKVQEEDFGNWMCDLITETETLLGQVALTRWEIPPLSLKPEILRKEEFKSLRDSESVADTPRASQNIRNITCCIEPLGKPPPSVHFKIGSIIIARSTLVHFTDESKRECVVWNDAVFTHRDNGHTLRCEMTHISFKKNSSDIYDSVRLNVEFPPNLENLLEDNTIVIGNLEGGFDILVNVHANPYPHLNLTLESKGDNKGPAEIMESARSHNIHTYRTNTSDEKVEVLVRLFDVKKMQDGDKITLFASNLLGKANVTFTFVAEEFKINDTLSVVLFITISLLLLAIIFIVIAWIIGDRRRRSSNLTTITSLKYAANRVSSGDYRTADEIAPVI</sequence>
<evidence type="ECO:0000256" key="8">
    <source>
        <dbReference type="SAM" id="SignalP"/>
    </source>
</evidence>
<keyword evidence="6" id="KW-0325">Glycoprotein</keyword>
<evidence type="ECO:0000313" key="10">
    <source>
        <dbReference type="EMBL" id="CAG7834435.1"/>
    </source>
</evidence>
<evidence type="ECO:0000256" key="6">
    <source>
        <dbReference type="ARBA" id="ARBA00023180"/>
    </source>
</evidence>
<feature type="chain" id="PRO_5035244878" description="Ig-like domain-containing protein" evidence="8">
    <location>
        <begin position="23"/>
        <end position="443"/>
    </location>
</feature>
<feature type="transmembrane region" description="Helical" evidence="7">
    <location>
        <begin position="383"/>
        <end position="405"/>
    </location>
</feature>
<dbReference type="EMBL" id="CAJVCH010570242">
    <property type="protein sequence ID" value="CAG7834435.1"/>
    <property type="molecule type" value="Genomic_DNA"/>
</dbReference>
<keyword evidence="4 7" id="KW-0472">Membrane</keyword>
<gene>
    <name evidence="10" type="ORF">AFUS01_LOCUS43944</name>
</gene>
<proteinExistence type="predicted"/>
<feature type="signal peptide" evidence="8">
    <location>
        <begin position="1"/>
        <end position="22"/>
    </location>
</feature>
<feature type="domain" description="Ig-like" evidence="9">
    <location>
        <begin position="28"/>
        <end position="139"/>
    </location>
</feature>
<dbReference type="Proteomes" id="UP000708208">
    <property type="component" value="Unassembled WGS sequence"/>
</dbReference>
<dbReference type="PANTHER" id="PTHR23277:SF108">
    <property type="entry name" value="FASCICLIN-3"/>
    <property type="match status" value="1"/>
</dbReference>
<dbReference type="GO" id="GO:0016020">
    <property type="term" value="C:membrane"/>
    <property type="evidence" value="ECO:0007669"/>
    <property type="project" value="UniProtKB-SubCell"/>
</dbReference>
<evidence type="ECO:0000259" key="9">
    <source>
        <dbReference type="PROSITE" id="PS50835"/>
    </source>
</evidence>
<dbReference type="OrthoDB" id="6345017at2759"/>
<evidence type="ECO:0000256" key="2">
    <source>
        <dbReference type="ARBA" id="ARBA00022729"/>
    </source>
</evidence>
<keyword evidence="7" id="KW-0812">Transmembrane</keyword>
<name>A0A8J2PRZ9_9HEXA</name>
<keyword evidence="7" id="KW-1133">Transmembrane helix</keyword>
<dbReference type="GO" id="GO:0005912">
    <property type="term" value="C:adherens junction"/>
    <property type="evidence" value="ECO:0007669"/>
    <property type="project" value="TreeGrafter"/>
</dbReference>
<dbReference type="InterPro" id="IPR007110">
    <property type="entry name" value="Ig-like_dom"/>
</dbReference>
<keyword evidence="3" id="KW-0677">Repeat</keyword>
<dbReference type="InterPro" id="IPR051427">
    <property type="entry name" value="Nectin/Nectin-like"/>
</dbReference>
<keyword evidence="11" id="KW-1185">Reference proteome</keyword>
<dbReference type="GO" id="GO:0007157">
    <property type="term" value="P:heterophilic cell-cell adhesion via plasma membrane cell adhesion molecules"/>
    <property type="evidence" value="ECO:0007669"/>
    <property type="project" value="TreeGrafter"/>
</dbReference>
<organism evidence="10 11">
    <name type="scientific">Allacma fusca</name>
    <dbReference type="NCBI Taxonomy" id="39272"/>
    <lineage>
        <taxon>Eukaryota</taxon>
        <taxon>Metazoa</taxon>
        <taxon>Ecdysozoa</taxon>
        <taxon>Arthropoda</taxon>
        <taxon>Hexapoda</taxon>
        <taxon>Collembola</taxon>
        <taxon>Symphypleona</taxon>
        <taxon>Sminthuridae</taxon>
        <taxon>Allacma</taxon>
    </lineage>
</organism>
<dbReference type="GO" id="GO:0007156">
    <property type="term" value="P:homophilic cell adhesion via plasma membrane adhesion molecules"/>
    <property type="evidence" value="ECO:0007669"/>
    <property type="project" value="TreeGrafter"/>
</dbReference>